<proteinExistence type="predicted"/>
<dbReference type="InterPro" id="IPR002789">
    <property type="entry name" value="HerA_central"/>
</dbReference>
<sequence>MANNSDIIIFQSVFKIGIVCSVDGREVKVKVDKLKNSSHLIFKGELVKNVSVGSYIKILKGFIPIIGKVESEFIVPSKENQDSKYSTQEERINRELKIKLLGYLENDKYCRGIKELPLIENECFLLTNEEFEQIHRFVSDDSDIPLQIGTLASDSFVPIKLGVKALFSSHIGIFGNTGSGKSYTLSKLYRQLFVNYDDNTNFKANAKFLFFDFSGEYAGVDAIVSNKKVYNLSTRTKKDTLPLTNEDLLNLDLLCIFANATEKTQRPFIKRSIELIQKIQKNKTNKQEEESHFKNILRQQVKEILCMSDKDKSKLLIDYVEQVLPKKYDINGIEESVIKDIDFHNTNKYYYIKNGGQPHDNNIFANPSLAEDTELYSHVDDFSFSVNFIDKFIKIMYLQLIYDVLGNRAMNEHIAPAINKLKSIESDIDKLFDFSGQNTDFWNDKNIVVVNLSNVNLESKKMIPMLLAHKLYSEHKTKKEEDLSYLNIIVDEAHNILSYQSNRESETWKDYRLEVFEEIIKEGRKFGVFMTIASQRPSDISSTIISQLHNYFIHRLVNEHDIIMVGKTISYLDKVSVESLPILTTGVCVIAGQLAEMPIVVQIDRIEDKYKPINETIDVVAKWIKKDAKAIDVAQTID</sequence>
<dbReference type="InterPro" id="IPR027417">
    <property type="entry name" value="P-loop_NTPase"/>
</dbReference>
<protein>
    <recommendedName>
        <fullName evidence="1">Helicase HerA central domain-containing protein</fullName>
    </recommendedName>
</protein>
<dbReference type="EMBL" id="VSSQ01000344">
    <property type="protein sequence ID" value="MPL91955.1"/>
    <property type="molecule type" value="Genomic_DNA"/>
</dbReference>
<dbReference type="PANTHER" id="PTHR42957:SF1">
    <property type="entry name" value="HELICASE MJ1565-RELATED"/>
    <property type="match status" value="1"/>
</dbReference>
<dbReference type="PANTHER" id="PTHR42957">
    <property type="entry name" value="HELICASE MJ1565-RELATED"/>
    <property type="match status" value="1"/>
</dbReference>
<name>A0A644VL19_9ZZZZ</name>
<feature type="domain" description="Helicase HerA central" evidence="1">
    <location>
        <begin position="147"/>
        <end position="352"/>
    </location>
</feature>
<dbReference type="Pfam" id="PF01935">
    <property type="entry name" value="DUF87"/>
    <property type="match status" value="1"/>
</dbReference>
<reference evidence="2" key="1">
    <citation type="submission" date="2019-08" db="EMBL/GenBank/DDBJ databases">
        <authorList>
            <person name="Kucharzyk K."/>
            <person name="Murdoch R.W."/>
            <person name="Higgins S."/>
            <person name="Loffler F."/>
        </authorList>
    </citation>
    <scope>NUCLEOTIDE SEQUENCE</scope>
</reference>
<comment type="caution">
    <text evidence="2">The sequence shown here is derived from an EMBL/GenBank/DDBJ whole genome shotgun (WGS) entry which is preliminary data.</text>
</comment>
<gene>
    <name evidence="2" type="ORF">SDC9_38042</name>
</gene>
<accession>A0A644VL19</accession>
<dbReference type="SUPFAM" id="SSF52540">
    <property type="entry name" value="P-loop containing nucleoside triphosphate hydrolases"/>
    <property type="match status" value="1"/>
</dbReference>
<dbReference type="Gene3D" id="3.40.50.300">
    <property type="entry name" value="P-loop containing nucleotide triphosphate hydrolases"/>
    <property type="match status" value="2"/>
</dbReference>
<evidence type="ECO:0000259" key="1">
    <source>
        <dbReference type="Pfam" id="PF01935"/>
    </source>
</evidence>
<dbReference type="InterPro" id="IPR008571">
    <property type="entry name" value="HerA-like"/>
</dbReference>
<evidence type="ECO:0000313" key="2">
    <source>
        <dbReference type="EMBL" id="MPL91955.1"/>
    </source>
</evidence>
<dbReference type="AlphaFoldDB" id="A0A644VL19"/>
<organism evidence="2">
    <name type="scientific">bioreactor metagenome</name>
    <dbReference type="NCBI Taxonomy" id="1076179"/>
    <lineage>
        <taxon>unclassified sequences</taxon>
        <taxon>metagenomes</taxon>
        <taxon>ecological metagenomes</taxon>
    </lineage>
</organism>